<dbReference type="RefSeq" id="WP_084699930.1">
    <property type="nucleotide sequence ID" value="NZ_KK073874.1"/>
</dbReference>
<dbReference type="InterPro" id="IPR029051">
    <property type="entry name" value="DUF4352"/>
</dbReference>
<keyword evidence="3" id="KW-0812">Transmembrane</keyword>
<evidence type="ECO:0000313" key="6">
    <source>
        <dbReference type="Proteomes" id="UP000021053"/>
    </source>
</evidence>
<dbReference type="EMBL" id="JFBT01000001">
    <property type="protein sequence ID" value="EXG79349.1"/>
    <property type="molecule type" value="Genomic_DNA"/>
</dbReference>
<proteinExistence type="predicted"/>
<dbReference type="Proteomes" id="UP000021053">
    <property type="component" value="Unassembled WGS sequence"/>
</dbReference>
<organism evidence="5 6">
    <name type="scientific">Cryptosporangium arvum DSM 44712</name>
    <dbReference type="NCBI Taxonomy" id="927661"/>
    <lineage>
        <taxon>Bacteria</taxon>
        <taxon>Bacillati</taxon>
        <taxon>Actinomycetota</taxon>
        <taxon>Actinomycetes</taxon>
        <taxon>Cryptosporangiales</taxon>
        <taxon>Cryptosporangiaceae</taxon>
        <taxon>Cryptosporangium</taxon>
    </lineage>
</organism>
<reference evidence="5 6" key="1">
    <citation type="submission" date="2013-07" db="EMBL/GenBank/DDBJ databases">
        <authorList>
            <consortium name="DOE Joint Genome Institute"/>
            <person name="Eisen J."/>
            <person name="Huntemann M."/>
            <person name="Han J."/>
            <person name="Chen A."/>
            <person name="Kyrpides N."/>
            <person name="Mavromatis K."/>
            <person name="Markowitz V."/>
            <person name="Palaniappan K."/>
            <person name="Ivanova N."/>
            <person name="Schaumberg A."/>
            <person name="Pati A."/>
            <person name="Liolios K."/>
            <person name="Nordberg H.P."/>
            <person name="Cantor M.N."/>
            <person name="Hua S.X."/>
            <person name="Woyke T."/>
        </authorList>
    </citation>
    <scope>NUCLEOTIDE SEQUENCE [LARGE SCALE GENOMIC DNA]</scope>
    <source>
        <strain evidence="5 6">DSM 44712</strain>
    </source>
</reference>
<name>A0A010ZL30_9ACTN</name>
<evidence type="ECO:0000256" key="2">
    <source>
        <dbReference type="SAM" id="MobiDB-lite"/>
    </source>
</evidence>
<evidence type="ECO:0000259" key="4">
    <source>
        <dbReference type="Pfam" id="PF11611"/>
    </source>
</evidence>
<evidence type="ECO:0000256" key="1">
    <source>
        <dbReference type="ARBA" id="ARBA00022729"/>
    </source>
</evidence>
<evidence type="ECO:0000256" key="3">
    <source>
        <dbReference type="SAM" id="Phobius"/>
    </source>
</evidence>
<dbReference type="InterPro" id="IPR029050">
    <property type="entry name" value="Immunoprotect_excell_Ig-like"/>
</dbReference>
<keyword evidence="3" id="KW-1133">Transmembrane helix</keyword>
<dbReference type="Pfam" id="PF11611">
    <property type="entry name" value="DUF4352"/>
    <property type="match status" value="1"/>
</dbReference>
<accession>A0A010ZL30</accession>
<protein>
    <submittedName>
        <fullName evidence="5">Telomeric repeat-binding factor 2</fullName>
    </submittedName>
</protein>
<dbReference type="HOGENOM" id="CLU_1265193_0_0_11"/>
<dbReference type="OrthoDB" id="3430849at2"/>
<dbReference type="AlphaFoldDB" id="A0A010ZL30"/>
<feature type="transmembrane region" description="Helical" evidence="3">
    <location>
        <begin position="21"/>
        <end position="44"/>
    </location>
</feature>
<dbReference type="Gene3D" id="2.60.40.1240">
    <property type="match status" value="1"/>
</dbReference>
<keyword evidence="6" id="KW-1185">Reference proteome</keyword>
<keyword evidence="1" id="KW-0732">Signal</keyword>
<feature type="domain" description="DUF4352" evidence="4">
    <location>
        <begin position="90"/>
        <end position="198"/>
    </location>
</feature>
<keyword evidence="3" id="KW-0472">Membrane</keyword>
<evidence type="ECO:0000313" key="5">
    <source>
        <dbReference type="EMBL" id="EXG79349.1"/>
    </source>
</evidence>
<feature type="region of interest" description="Disordered" evidence="2">
    <location>
        <begin position="52"/>
        <end position="73"/>
    </location>
</feature>
<comment type="caution">
    <text evidence="5">The sequence shown here is derived from an EMBL/GenBank/DDBJ whole genome shotgun (WGS) entry which is preliminary data.</text>
</comment>
<sequence>MEKPDPPTFDWTPPQERRNNLVALALGVCGVVLFGVCGVGLWIADGGPANDPKPTATSAEPTLVAAPPSQSPPNDHVVETLGSGVPQLGTRIRHGALEYRVTEQRCGVPEVGEDAGEAGQPTRGHFCVVTLDVRNLGRSAMVFTASDQIAYTTAGGRYLGSAKATRYANGAERTFLTPIGPGARVSGKIAFDMPKGSRLDSVRLRSAAAAGSVAVSLT</sequence>
<gene>
    <name evidence="5" type="ORF">CryarDRAFT_0384</name>
</gene>